<evidence type="ECO:0008006" key="3">
    <source>
        <dbReference type="Google" id="ProtNLM"/>
    </source>
</evidence>
<dbReference type="EMBL" id="JAPFFF010000003">
    <property type="protein sequence ID" value="KAK8894245.1"/>
    <property type="molecule type" value="Genomic_DNA"/>
</dbReference>
<reference evidence="1 2" key="1">
    <citation type="submission" date="2024-04" db="EMBL/GenBank/DDBJ databases">
        <title>Tritrichomonas musculus Genome.</title>
        <authorList>
            <person name="Alves-Ferreira E."/>
            <person name="Grigg M."/>
            <person name="Lorenzi H."/>
            <person name="Galac M."/>
        </authorList>
    </citation>
    <scope>NUCLEOTIDE SEQUENCE [LARGE SCALE GENOMIC DNA]</scope>
    <source>
        <strain evidence="1 2">EAF2021</strain>
    </source>
</reference>
<organism evidence="1 2">
    <name type="scientific">Tritrichomonas musculus</name>
    <dbReference type="NCBI Taxonomy" id="1915356"/>
    <lineage>
        <taxon>Eukaryota</taxon>
        <taxon>Metamonada</taxon>
        <taxon>Parabasalia</taxon>
        <taxon>Tritrichomonadida</taxon>
        <taxon>Tritrichomonadidae</taxon>
        <taxon>Tritrichomonas</taxon>
    </lineage>
</organism>
<name>A0ABR2KWA8_9EUKA</name>
<proteinExistence type="predicted"/>
<protein>
    <recommendedName>
        <fullName evidence="3">Importin N-terminal domain-containing protein</fullName>
    </recommendedName>
</protein>
<dbReference type="Proteomes" id="UP001470230">
    <property type="component" value="Unassembled WGS sequence"/>
</dbReference>
<dbReference type="InterPro" id="IPR011989">
    <property type="entry name" value="ARM-like"/>
</dbReference>
<dbReference type="SUPFAM" id="SSF48371">
    <property type="entry name" value="ARM repeat"/>
    <property type="match status" value="1"/>
</dbReference>
<comment type="caution">
    <text evidence="1">The sequence shown here is derived from an EMBL/GenBank/DDBJ whole genome shotgun (WGS) entry which is preliminary data.</text>
</comment>
<evidence type="ECO:0000313" key="1">
    <source>
        <dbReference type="EMBL" id="KAK8894245.1"/>
    </source>
</evidence>
<gene>
    <name evidence="1" type="ORF">M9Y10_022679</name>
</gene>
<dbReference type="Gene3D" id="1.25.10.10">
    <property type="entry name" value="Leucine-rich Repeat Variant"/>
    <property type="match status" value="1"/>
</dbReference>
<dbReference type="InterPro" id="IPR016024">
    <property type="entry name" value="ARM-type_fold"/>
</dbReference>
<evidence type="ECO:0000313" key="2">
    <source>
        <dbReference type="Proteomes" id="UP001470230"/>
    </source>
</evidence>
<accession>A0ABR2KWA8</accession>
<sequence>MEQHIIQLIEDLNSTSPEKNNAAAQELFQIFPEPMHFPCFLQLLRTNENSYTRKFVLILIGRFISTIYNVDNQYILPLIETLINIIQNDPDFESRFHSCKVIAKLSNNRILHNLDDIIDIFLQDENLIPFVFFILEDAYSSLNNFEKYDKRLIELFEIYISSPDLENQKIAKSFFLKFIPNIDDSSLLDDPNFIDIICKSLITSIQQNNIKSTEYLTDVACIFLDLISDPNFAFINKYSNILIELAFNCINDNSIPILIRVVVHQIFEKIDFIPLEKIFQIISLSIKMSCEMCSDENIDSQYDYRFNYDFFCNVLCDEKFKSNGDSFNFFFSFIQNLLNSNNINFIQVSIYLFDVIIDCYSHLIDIIKDPLIQTIQIGLNQPSESIIDDTFELVNKVMKKRSYTLTPLYNNIITYFMTHEPLKYNFVFSAFCSFLENLPESPPNLNEIINFCTKSYQIHDSRIRYFSICCLQNALYYYRPQDESGFSLIPIDLMLKDEENITAVFEMIGNLIKAFPINIKSMIQNIINIINQTLQNNYYELDKQICFLIRKLIEYYPSTMNNFVEQIQSIISFVYSFVYENNQVDWENPEETEMFFDTQGQHLLLVASTYKFYGINYEMLMRIFDELIYIESNDYANIAVQTIAEKIDTQFFLAKTQIDSLAIAKIIMINGVGNASDEILQHILSTISKSEEFNDDVFILINMFLNCGQNLRKPIIEEIQKRSVKQDFIHQGWALLSLAYIAHFNNDQNEIFNLLQYILQIINTNDLNQKILLIRAINVILIYHQSQIQIPNEIAQVAQNFFNDSSATSDMKNECILTLLLLNPQLDVNYAQNLLSNLSLDIQSETTSFLFLESIKQFSSIIVQYYANNKEAFEDSMIKITLYATTSETYAWLQIRSEVRNFMKQFMSNFSEEWLINSLRHNENKMIIFQKNINIE</sequence>
<keyword evidence="2" id="KW-1185">Reference proteome</keyword>